<feature type="region of interest" description="Disordered" evidence="1">
    <location>
        <begin position="69"/>
        <end position="102"/>
    </location>
</feature>
<dbReference type="EMBL" id="JAGTJS010000001">
    <property type="protein sequence ID" value="KAH7275457.1"/>
    <property type="molecule type" value="Genomic_DNA"/>
</dbReference>
<dbReference type="Proteomes" id="UP000736672">
    <property type="component" value="Unassembled WGS sequence"/>
</dbReference>
<keyword evidence="3" id="KW-1185">Reference proteome</keyword>
<sequence>MTVQLMAQLSLRLNSQASLTRRNPLNHFMHQLPQPHRDRANHCRGPSGPASLVPALYSPVHLVEREERAQHRNKVSPLLRHPSLSSPDRQTHAHPSSRRASPLPACSLAATRLHTPRRPAPAQHHRIASSMQGYSVTVAAALGAGAHPPRCAIGAGAFEAVEDARMCSKGAGWGLGRVGGWMATDARVTGMVSQISSPKMQQRSHPSQDITVIAS</sequence>
<accession>A0A9P9L7L9</accession>
<evidence type="ECO:0000256" key="1">
    <source>
        <dbReference type="SAM" id="MobiDB-lite"/>
    </source>
</evidence>
<evidence type="ECO:0000313" key="2">
    <source>
        <dbReference type="EMBL" id="KAH7275457.1"/>
    </source>
</evidence>
<feature type="compositionally biased region" description="Low complexity" evidence="1">
    <location>
        <begin position="76"/>
        <end position="87"/>
    </location>
</feature>
<evidence type="ECO:0000313" key="3">
    <source>
        <dbReference type="Proteomes" id="UP000736672"/>
    </source>
</evidence>
<reference evidence="2" key="1">
    <citation type="journal article" date="2021" name="Nat. Commun.">
        <title>Genetic determinants of endophytism in the Arabidopsis root mycobiome.</title>
        <authorList>
            <person name="Mesny F."/>
            <person name="Miyauchi S."/>
            <person name="Thiergart T."/>
            <person name="Pickel B."/>
            <person name="Atanasova L."/>
            <person name="Karlsson M."/>
            <person name="Huettel B."/>
            <person name="Barry K.W."/>
            <person name="Haridas S."/>
            <person name="Chen C."/>
            <person name="Bauer D."/>
            <person name="Andreopoulos W."/>
            <person name="Pangilinan J."/>
            <person name="LaButti K."/>
            <person name="Riley R."/>
            <person name="Lipzen A."/>
            <person name="Clum A."/>
            <person name="Drula E."/>
            <person name="Henrissat B."/>
            <person name="Kohler A."/>
            <person name="Grigoriev I.V."/>
            <person name="Martin F.M."/>
            <person name="Hacquard S."/>
        </authorList>
    </citation>
    <scope>NUCLEOTIDE SEQUENCE</scope>
    <source>
        <strain evidence="2">FSSC 5 MPI-SDFR-AT-0091</strain>
    </source>
</reference>
<name>A0A9P9L7L9_FUSSL</name>
<dbReference type="AlphaFoldDB" id="A0A9P9L7L9"/>
<organism evidence="2 3">
    <name type="scientific">Fusarium solani</name>
    <name type="common">Filamentous fungus</name>
    <dbReference type="NCBI Taxonomy" id="169388"/>
    <lineage>
        <taxon>Eukaryota</taxon>
        <taxon>Fungi</taxon>
        <taxon>Dikarya</taxon>
        <taxon>Ascomycota</taxon>
        <taxon>Pezizomycotina</taxon>
        <taxon>Sordariomycetes</taxon>
        <taxon>Hypocreomycetidae</taxon>
        <taxon>Hypocreales</taxon>
        <taxon>Nectriaceae</taxon>
        <taxon>Fusarium</taxon>
        <taxon>Fusarium solani species complex</taxon>
    </lineage>
</organism>
<gene>
    <name evidence="2" type="ORF">B0J15DRAFT_16598</name>
</gene>
<protein>
    <submittedName>
        <fullName evidence="2">Uncharacterized protein</fullName>
    </submittedName>
</protein>
<feature type="region of interest" description="Disordered" evidence="1">
    <location>
        <begin position="195"/>
        <end position="215"/>
    </location>
</feature>
<proteinExistence type="predicted"/>
<comment type="caution">
    <text evidence="2">The sequence shown here is derived from an EMBL/GenBank/DDBJ whole genome shotgun (WGS) entry which is preliminary data.</text>
</comment>